<dbReference type="RefSeq" id="WP_076448058.1">
    <property type="nucleotide sequence ID" value="NZ_FTOQ01000005.1"/>
</dbReference>
<comment type="subcellular location">
    <subcellularLocation>
        <location evidence="1">Membrane</location>
    </subcellularLocation>
</comment>
<name>A0A1N7MPX5_9RHOB</name>
<keyword evidence="3" id="KW-0472">Membrane</keyword>
<sequence length="214" mass="22837">MTRIDTLFPAAALAVGIIAAGAAAAQSPSSWTGYYGGVSLSYHDGMFGNDDNFPGDGDDGLEGYGAGFLFGYNYQNGSVVYGGELSYAATDISGEDSCVNPAFDCGAEVDQLGSLRGRVGYLVNPQSLAYVTAGYAFADVYAYTDGPIGQNGENKRMDGWVYGLGFEQVLTSRINLRGALLRHDFAEADFDTDVPYDDIDVDFTTLEVGMIFRF</sequence>
<protein>
    <submittedName>
        <fullName evidence="7">Outer membrane immunogenic protein</fullName>
    </submittedName>
</protein>
<proteinExistence type="inferred from homology"/>
<dbReference type="InterPro" id="IPR027385">
    <property type="entry name" value="Beta-barrel_OMP"/>
</dbReference>
<dbReference type="EMBL" id="FTOQ01000005">
    <property type="protein sequence ID" value="SIS88206.1"/>
    <property type="molecule type" value="Genomic_DNA"/>
</dbReference>
<evidence type="ECO:0000256" key="2">
    <source>
        <dbReference type="ARBA" id="ARBA00022729"/>
    </source>
</evidence>
<feature type="domain" description="Outer membrane protein beta-barrel" evidence="6">
    <location>
        <begin position="11"/>
        <end position="214"/>
    </location>
</feature>
<dbReference type="PANTHER" id="PTHR34001">
    <property type="entry name" value="BLL7405 PROTEIN"/>
    <property type="match status" value="1"/>
</dbReference>
<keyword evidence="8" id="KW-1185">Reference proteome</keyword>
<reference evidence="8" key="1">
    <citation type="submission" date="2017-01" db="EMBL/GenBank/DDBJ databases">
        <authorList>
            <person name="Varghese N."/>
            <person name="Submissions S."/>
        </authorList>
    </citation>
    <scope>NUCLEOTIDE SEQUENCE [LARGE SCALE GENOMIC DNA]</scope>
    <source>
        <strain evidence="8">DSM 29430</strain>
    </source>
</reference>
<dbReference type="SUPFAM" id="SSF56925">
    <property type="entry name" value="OMPA-like"/>
    <property type="match status" value="1"/>
</dbReference>
<evidence type="ECO:0000313" key="7">
    <source>
        <dbReference type="EMBL" id="SIS88206.1"/>
    </source>
</evidence>
<evidence type="ECO:0000259" key="6">
    <source>
        <dbReference type="Pfam" id="PF13505"/>
    </source>
</evidence>
<dbReference type="PANTHER" id="PTHR34001:SF3">
    <property type="entry name" value="BLL7405 PROTEIN"/>
    <property type="match status" value="1"/>
</dbReference>
<dbReference type="AlphaFoldDB" id="A0A1N7MPX5"/>
<evidence type="ECO:0000313" key="8">
    <source>
        <dbReference type="Proteomes" id="UP000186684"/>
    </source>
</evidence>
<feature type="chain" id="PRO_5012998289" evidence="5">
    <location>
        <begin position="25"/>
        <end position="214"/>
    </location>
</feature>
<dbReference type="GO" id="GO:0016020">
    <property type="term" value="C:membrane"/>
    <property type="evidence" value="ECO:0007669"/>
    <property type="project" value="UniProtKB-SubCell"/>
</dbReference>
<comment type="similarity">
    <text evidence="4">Belongs to the Omp25/RopB family.</text>
</comment>
<feature type="signal peptide" evidence="5">
    <location>
        <begin position="1"/>
        <end position="24"/>
    </location>
</feature>
<dbReference type="InterPro" id="IPR051692">
    <property type="entry name" value="OMP-like"/>
</dbReference>
<dbReference type="OrthoDB" id="9815357at2"/>
<dbReference type="STRING" id="633194.SAMN05421759_10575"/>
<keyword evidence="2 5" id="KW-0732">Signal</keyword>
<evidence type="ECO:0000256" key="5">
    <source>
        <dbReference type="SAM" id="SignalP"/>
    </source>
</evidence>
<dbReference type="Gene3D" id="2.40.160.20">
    <property type="match status" value="1"/>
</dbReference>
<dbReference type="Pfam" id="PF13505">
    <property type="entry name" value="OMP_b-brl"/>
    <property type="match status" value="1"/>
</dbReference>
<evidence type="ECO:0000256" key="1">
    <source>
        <dbReference type="ARBA" id="ARBA00004370"/>
    </source>
</evidence>
<dbReference type="Proteomes" id="UP000186684">
    <property type="component" value="Unassembled WGS sequence"/>
</dbReference>
<evidence type="ECO:0000256" key="4">
    <source>
        <dbReference type="ARBA" id="ARBA00038306"/>
    </source>
</evidence>
<evidence type="ECO:0000256" key="3">
    <source>
        <dbReference type="ARBA" id="ARBA00023136"/>
    </source>
</evidence>
<gene>
    <name evidence="7" type="ORF">SAMN05421759_10575</name>
</gene>
<organism evidence="7 8">
    <name type="scientific">Roseivivax lentus</name>
    <dbReference type="NCBI Taxonomy" id="633194"/>
    <lineage>
        <taxon>Bacteria</taxon>
        <taxon>Pseudomonadati</taxon>
        <taxon>Pseudomonadota</taxon>
        <taxon>Alphaproteobacteria</taxon>
        <taxon>Rhodobacterales</taxon>
        <taxon>Roseobacteraceae</taxon>
        <taxon>Roseivivax</taxon>
    </lineage>
</organism>
<dbReference type="InterPro" id="IPR011250">
    <property type="entry name" value="OMP/PagP_B-barrel"/>
</dbReference>
<accession>A0A1N7MPX5</accession>